<gene>
    <name evidence="1" type="ORF">AVEN_67172_1</name>
</gene>
<protein>
    <submittedName>
        <fullName evidence="1">Uncharacterized protein</fullName>
    </submittedName>
</protein>
<organism evidence="1 2">
    <name type="scientific">Araneus ventricosus</name>
    <name type="common">Orbweaver spider</name>
    <name type="synonym">Epeira ventricosa</name>
    <dbReference type="NCBI Taxonomy" id="182803"/>
    <lineage>
        <taxon>Eukaryota</taxon>
        <taxon>Metazoa</taxon>
        <taxon>Ecdysozoa</taxon>
        <taxon>Arthropoda</taxon>
        <taxon>Chelicerata</taxon>
        <taxon>Arachnida</taxon>
        <taxon>Araneae</taxon>
        <taxon>Araneomorphae</taxon>
        <taxon>Entelegynae</taxon>
        <taxon>Araneoidea</taxon>
        <taxon>Araneidae</taxon>
        <taxon>Araneus</taxon>
    </lineage>
</organism>
<accession>A0A4Y2EHD6</accession>
<proteinExistence type="predicted"/>
<comment type="caution">
    <text evidence="1">The sequence shown here is derived from an EMBL/GenBank/DDBJ whole genome shotgun (WGS) entry which is preliminary data.</text>
</comment>
<dbReference type="EMBL" id="BGPR01246729">
    <property type="protein sequence ID" value="GBM28563.1"/>
    <property type="molecule type" value="Genomic_DNA"/>
</dbReference>
<keyword evidence="2" id="KW-1185">Reference proteome</keyword>
<evidence type="ECO:0000313" key="2">
    <source>
        <dbReference type="Proteomes" id="UP000499080"/>
    </source>
</evidence>
<reference evidence="1 2" key="1">
    <citation type="journal article" date="2019" name="Sci. Rep.">
        <title>Orb-weaving spider Araneus ventricosus genome elucidates the spidroin gene catalogue.</title>
        <authorList>
            <person name="Kono N."/>
            <person name="Nakamura H."/>
            <person name="Ohtoshi R."/>
            <person name="Moran D.A.P."/>
            <person name="Shinohara A."/>
            <person name="Yoshida Y."/>
            <person name="Fujiwara M."/>
            <person name="Mori M."/>
            <person name="Tomita M."/>
            <person name="Arakawa K."/>
        </authorList>
    </citation>
    <scope>NUCLEOTIDE SEQUENCE [LARGE SCALE GENOMIC DNA]</scope>
</reference>
<dbReference type="AlphaFoldDB" id="A0A4Y2EHD6"/>
<evidence type="ECO:0000313" key="1">
    <source>
        <dbReference type="EMBL" id="GBM28563.1"/>
    </source>
</evidence>
<sequence length="98" mass="11269">MLTQVLSSSSDHGSEIRLFESEWDAYITRLNLKSKPFGIHRNRWYLKEQSLLNSSSGQYKPDVSRFTVNGVLTRKFGEGYVGSSVILVIRPRFRNTTL</sequence>
<dbReference type="Proteomes" id="UP000499080">
    <property type="component" value="Unassembled WGS sequence"/>
</dbReference>
<name>A0A4Y2EHD6_ARAVE</name>